<feature type="non-terminal residue" evidence="1">
    <location>
        <position position="1"/>
    </location>
</feature>
<name>A0AA38KWI9_9AGAR</name>
<accession>A0AA38KWI9</accession>
<gene>
    <name evidence="1" type="ORF">GGU10DRAFT_279441</name>
</gene>
<dbReference type="EMBL" id="MU793742">
    <property type="protein sequence ID" value="KAJ3780428.1"/>
    <property type="molecule type" value="Genomic_DNA"/>
</dbReference>
<comment type="caution">
    <text evidence="1">The sequence shown here is derived from an EMBL/GenBank/DDBJ whole genome shotgun (WGS) entry which is preliminary data.</text>
</comment>
<organism evidence="1 2">
    <name type="scientific">Lentinula aff. detonsa</name>
    <dbReference type="NCBI Taxonomy" id="2804958"/>
    <lineage>
        <taxon>Eukaryota</taxon>
        <taxon>Fungi</taxon>
        <taxon>Dikarya</taxon>
        <taxon>Basidiomycota</taxon>
        <taxon>Agaricomycotina</taxon>
        <taxon>Agaricomycetes</taxon>
        <taxon>Agaricomycetidae</taxon>
        <taxon>Agaricales</taxon>
        <taxon>Marasmiineae</taxon>
        <taxon>Omphalotaceae</taxon>
        <taxon>Lentinula</taxon>
    </lineage>
</organism>
<sequence>CHRCLGRDKHNIRRCSRTSLWNGKKNVLCEWNSKGYLEIATGQFAGVELCAEWQRPNGCINRKHTEKHRCSGCASTHHGADGCPEGQ</sequence>
<reference evidence="1" key="1">
    <citation type="submission" date="2022-08" db="EMBL/GenBank/DDBJ databases">
        <authorList>
            <consortium name="DOE Joint Genome Institute"/>
            <person name="Min B."/>
            <person name="Riley R."/>
            <person name="Sierra-Patev S."/>
            <person name="Naranjo-Ortiz M."/>
            <person name="Looney B."/>
            <person name="Konkel Z."/>
            <person name="Slot J.C."/>
            <person name="Sakamoto Y."/>
            <person name="Steenwyk J.L."/>
            <person name="Rokas A."/>
            <person name="Carro J."/>
            <person name="Camarero S."/>
            <person name="Ferreira P."/>
            <person name="Molpeceres G."/>
            <person name="Ruiz-Duenas F.J."/>
            <person name="Serrano A."/>
            <person name="Henrissat B."/>
            <person name="Drula E."/>
            <person name="Hughes K.W."/>
            <person name="Mata J.L."/>
            <person name="Ishikawa N.K."/>
            <person name="Vargas-Isla R."/>
            <person name="Ushijima S."/>
            <person name="Smith C.A."/>
            <person name="Ahrendt S."/>
            <person name="Andreopoulos W."/>
            <person name="He G."/>
            <person name="Labutti K."/>
            <person name="Lipzen A."/>
            <person name="Ng V."/>
            <person name="Sandor L."/>
            <person name="Barry K."/>
            <person name="Martinez A.T."/>
            <person name="Xiao Y."/>
            <person name="Gibbons J.G."/>
            <person name="Terashima K."/>
            <person name="Hibbett D.S."/>
            <person name="Grigoriev I.V."/>
        </authorList>
    </citation>
    <scope>NUCLEOTIDE SEQUENCE</scope>
    <source>
        <strain evidence="1">TFB10291</strain>
    </source>
</reference>
<protein>
    <submittedName>
        <fullName evidence="1">Uncharacterized protein</fullName>
    </submittedName>
</protein>
<evidence type="ECO:0000313" key="2">
    <source>
        <dbReference type="Proteomes" id="UP001163798"/>
    </source>
</evidence>
<evidence type="ECO:0000313" key="1">
    <source>
        <dbReference type="EMBL" id="KAJ3780428.1"/>
    </source>
</evidence>
<dbReference type="Proteomes" id="UP001163798">
    <property type="component" value="Unassembled WGS sequence"/>
</dbReference>
<keyword evidence="2" id="KW-1185">Reference proteome</keyword>
<dbReference type="AlphaFoldDB" id="A0AA38KWI9"/>
<proteinExistence type="predicted"/>